<evidence type="ECO:0000259" key="3">
    <source>
        <dbReference type="Pfam" id="PF04773"/>
    </source>
</evidence>
<feature type="region of interest" description="Disordered" evidence="1">
    <location>
        <begin position="146"/>
        <end position="170"/>
    </location>
</feature>
<dbReference type="SUPFAM" id="SSF49265">
    <property type="entry name" value="Fibronectin type III"/>
    <property type="match status" value="1"/>
</dbReference>
<dbReference type="AlphaFoldDB" id="A0A1I3IRZ3"/>
<proteinExistence type="predicted"/>
<keyword evidence="2" id="KW-1133">Transmembrane helix</keyword>
<feature type="domain" description="FecR protein" evidence="3">
    <location>
        <begin position="81"/>
        <end position="175"/>
    </location>
</feature>
<feature type="transmembrane region" description="Helical" evidence="2">
    <location>
        <begin position="12"/>
        <end position="32"/>
    </location>
</feature>
<evidence type="ECO:0000256" key="1">
    <source>
        <dbReference type="SAM" id="MobiDB-lite"/>
    </source>
</evidence>
<dbReference type="InterPro" id="IPR036116">
    <property type="entry name" value="FN3_sf"/>
</dbReference>
<evidence type="ECO:0000313" key="5">
    <source>
        <dbReference type="Proteomes" id="UP000182737"/>
    </source>
</evidence>
<dbReference type="Pfam" id="PF04773">
    <property type="entry name" value="FecR"/>
    <property type="match status" value="1"/>
</dbReference>
<reference evidence="5" key="1">
    <citation type="submission" date="2016-10" db="EMBL/GenBank/DDBJ databases">
        <authorList>
            <person name="Varghese N."/>
            <person name="Submissions S."/>
        </authorList>
    </citation>
    <scope>NUCLEOTIDE SEQUENCE [LARGE SCALE GENOMIC DNA]</scope>
    <source>
        <strain evidence="5">XBD1002</strain>
    </source>
</reference>
<sequence length="929" mass="103177">MRKRTRFKSPVLDTFVVVLCLSVAGFFGYTFWKDLNSTARRTDKEKIAIITFKNRIAQRKFDDRVVWERIDKSTPLYNGDLVRTADLAEAVITFNDGSEVNIYENTMIQVYYSDFEGVQISVGNGNLQLESSDNGKVQLTLSDGSKVQASGGTSLSAKTTSGSSGPKTVEVQNGSAVVTGSSGSTEAIAAGESLSVKSSGEISKKSVTVTSIPPELRVLNIEGEKVPVKLEWNKTNSNEPVVLQTSTKKDFSDIKEEKIIASKNDALISLSEGTVYWRVFPDGNEEEATEGKISVESAKPLDLISPAPEGTLKYRNRNPEVNFRWEGNEYAQNYLLKISSTPDMQNVIEEKVVESPTVQIDSIGNGQWYWQVTPYYEINALGYAAAGASKVESFNIEKTDGINPPSLTVPLQEAEIHYKETPSVNFSWQSEIKATYDLIIAKDKDFKDVVATKHTAGQRANVKFDIPENDGQHYYWKVVRNSSETDDLSPESGVRTFSVSKYVSVPTKLLYPPEEYSTESSKLSSVRFMWKPADEAKNKESIVQVSSSPNFDSVKVEKTVSGTTLENLSLPQGEYYWRVATENPDGTLEYTQPNHLFVQKELIAPTVTNIKENTEVVKAKDSSVKVKWTPVQGADYYNVKIYDEENNLVAEKPEAAGTTANFALPDAAYTVRIQAVASPTETSPIRTGPVETVDFSVRTPTSLTAIRPAALETIDGLSALRTPVTFTWKDGSDKTASAEFILKKRQNDGSLKEVERFKVNKNTASVSRLTTGSYTWQIVASTQSGIPINSQPVSFTVSPVKDLQLPNLSNPQKGFVMDSLFLKKNRSISFEWDPVPDATEYNFVIYRRDVNGKLTKVYSEKGVKGNKVRLRKLSVLDIGTFEWNVTAFSYAKDGFEERRSPVSKSTFTIKFDTPKLITPDNNGRMYSEE</sequence>
<accession>A0A1I3IRZ3</accession>
<keyword evidence="5" id="KW-1185">Reference proteome</keyword>
<organism evidence="4 5">
    <name type="scientific">Treponema bryantii</name>
    <dbReference type="NCBI Taxonomy" id="163"/>
    <lineage>
        <taxon>Bacteria</taxon>
        <taxon>Pseudomonadati</taxon>
        <taxon>Spirochaetota</taxon>
        <taxon>Spirochaetia</taxon>
        <taxon>Spirochaetales</taxon>
        <taxon>Treponemataceae</taxon>
        <taxon>Treponema</taxon>
    </lineage>
</organism>
<evidence type="ECO:0000256" key="2">
    <source>
        <dbReference type="SAM" id="Phobius"/>
    </source>
</evidence>
<dbReference type="RefSeq" id="WP_074930451.1">
    <property type="nucleotide sequence ID" value="NZ_FORI01000002.1"/>
</dbReference>
<dbReference type="InterPro" id="IPR006860">
    <property type="entry name" value="FecR"/>
</dbReference>
<protein>
    <submittedName>
        <fullName evidence="4">FecR family protein</fullName>
    </submittedName>
</protein>
<keyword evidence="2" id="KW-0812">Transmembrane</keyword>
<dbReference type="InterPro" id="IPR013783">
    <property type="entry name" value="Ig-like_fold"/>
</dbReference>
<keyword evidence="2" id="KW-0472">Membrane</keyword>
<gene>
    <name evidence="4" type="ORF">SAMN04487775_10299</name>
</gene>
<name>A0A1I3IRZ3_9SPIR</name>
<dbReference type="Gene3D" id="2.60.40.10">
    <property type="entry name" value="Immunoglobulins"/>
    <property type="match status" value="3"/>
</dbReference>
<dbReference type="EMBL" id="FORI01000002">
    <property type="protein sequence ID" value="SFI50756.1"/>
    <property type="molecule type" value="Genomic_DNA"/>
</dbReference>
<dbReference type="OrthoDB" id="340531at2"/>
<dbReference type="Proteomes" id="UP000182737">
    <property type="component" value="Unassembled WGS sequence"/>
</dbReference>
<evidence type="ECO:0000313" key="4">
    <source>
        <dbReference type="EMBL" id="SFI50756.1"/>
    </source>
</evidence>